<evidence type="ECO:0000256" key="1">
    <source>
        <dbReference type="ARBA" id="ARBA00000085"/>
    </source>
</evidence>
<dbReference type="CDD" id="cd16917">
    <property type="entry name" value="HATPase_UhpB-NarQ-NarX-like"/>
    <property type="match status" value="1"/>
</dbReference>
<proteinExistence type="predicted"/>
<evidence type="ECO:0000256" key="3">
    <source>
        <dbReference type="ARBA" id="ARBA00022553"/>
    </source>
</evidence>
<keyword evidence="3" id="KW-0597">Phosphoprotein</keyword>
<evidence type="ECO:0000256" key="7">
    <source>
        <dbReference type="ARBA" id="ARBA00022840"/>
    </source>
</evidence>
<name>A0A1I3S4I8_9SPHI</name>
<evidence type="ECO:0000256" key="4">
    <source>
        <dbReference type="ARBA" id="ARBA00022679"/>
    </source>
</evidence>
<dbReference type="Gene3D" id="3.30.565.10">
    <property type="entry name" value="Histidine kinase-like ATPase, C-terminal domain"/>
    <property type="match status" value="1"/>
</dbReference>
<dbReference type="InterPro" id="IPR015943">
    <property type="entry name" value="WD40/YVTN_repeat-like_dom_sf"/>
</dbReference>
<feature type="domain" description="Signal transduction histidine kinase subgroup 3 dimerisation and phosphoacceptor" evidence="9">
    <location>
        <begin position="773"/>
        <end position="831"/>
    </location>
</feature>
<evidence type="ECO:0000313" key="11">
    <source>
        <dbReference type="Proteomes" id="UP000198670"/>
    </source>
</evidence>
<dbReference type="Pfam" id="PF07730">
    <property type="entry name" value="HisKA_3"/>
    <property type="match status" value="1"/>
</dbReference>
<evidence type="ECO:0000259" key="9">
    <source>
        <dbReference type="Pfam" id="PF07730"/>
    </source>
</evidence>
<dbReference type="SUPFAM" id="SSF50998">
    <property type="entry name" value="Quinoprotein alcohol dehydrogenase-like"/>
    <property type="match status" value="1"/>
</dbReference>
<dbReference type="GO" id="GO:0046983">
    <property type="term" value="F:protein dimerization activity"/>
    <property type="evidence" value="ECO:0007669"/>
    <property type="project" value="InterPro"/>
</dbReference>
<dbReference type="OrthoDB" id="9806995at2"/>
<keyword evidence="8" id="KW-0902">Two-component regulatory system</keyword>
<keyword evidence="6 10" id="KW-0418">Kinase</keyword>
<sequence length="966" mass="108549">MLAALGGYSQEYTITKLKLFPDRDEVLIKDVTTDSLGFIWFLTNGEIYRYDGYRSLDILKTIANQRLTDDMPQRMLIDHRNRLWMAGNANLSYLDLKTWRVYPVDSALLPPIQDRTVVWIRQLADSTVMVAYENGHLLVMAGDRFTRIDELYERGNVAKSRVSPRSAVYWKGKYWVGTTAGGLLSIDTANTTETQYHQLPGINRMVTNLIAQDDALLLDVFEQDIYRFEGHGMPTVFTPIRFALSKDKSYVLAAGDRMNIYADDESTCLLDADLGLLQRLAIPSTHRFNTTNVKIFGNEALLGTDEGIFVIYPKTKGLSQLIPTNPGANKSTRGIYVYPDGALFYGTYNGAGLIDVDGKALIFQELKHAYAMLPMNDNELLIGTEGGMLKVFNRKLRQVSDLQYTLSETASDQYVFNLPTYVMSLAETEDDYLIGSMSGLWLLDKQNHQLDKYPLESGEANALDVQIRHIRLLPDSSLLLSTHLGLYEVRKGVVTKRYPQSGNVGVFKSIVVGDTIWLATQGEGLLAIDAEGRVLQTITTKEGLSNNLVYSLEQVGGLQVVGTANGLNIVNNRRVRRIGIAEGLSQSEFNSGASFWDPTRKRVYVGGLMGYTVLDMNQPWFEDQNQLESYVTEIHTATGANGEKSADYTWPYRGERELVLQPGQSLTGLYVGTPGNHRADGEIRYSLNAGDWEPLELGQFISLIEPSPGDYRFQLETRSTAATGNQQTFTITKLPHYYETWWFNALVLLAVAGAIGGFFKYRETVLQKEKKMRIKIASDLHDEVGSSLTRIYFQADMLSSKHVGRADDKQLQQIADTSKQALLTMSDMVWSIDSRFDTIRDLVIRMKDYLFKLREELEITYRFDVRGDQTSRTVTQLVRQNLFLIFKEALTNAIKYSDGSEVTIDLNFGRTIQLTIRNRYASGNGPITDQQGGRGLESMRLRASRMGGELTYTAVGGVFSLDLVIP</sequence>
<dbReference type="PANTHER" id="PTHR24421">
    <property type="entry name" value="NITRATE/NITRITE SENSOR PROTEIN NARX-RELATED"/>
    <property type="match status" value="1"/>
</dbReference>
<keyword evidence="11" id="KW-1185">Reference proteome</keyword>
<dbReference type="Gene3D" id="1.20.5.1930">
    <property type="match status" value="1"/>
</dbReference>
<organism evidence="10 11">
    <name type="scientific">Parapedobacter indicus</name>
    <dbReference type="NCBI Taxonomy" id="1477437"/>
    <lineage>
        <taxon>Bacteria</taxon>
        <taxon>Pseudomonadati</taxon>
        <taxon>Bacteroidota</taxon>
        <taxon>Sphingobacteriia</taxon>
        <taxon>Sphingobacteriales</taxon>
        <taxon>Sphingobacteriaceae</taxon>
        <taxon>Parapedobacter</taxon>
    </lineage>
</organism>
<evidence type="ECO:0000256" key="2">
    <source>
        <dbReference type="ARBA" id="ARBA00012438"/>
    </source>
</evidence>
<dbReference type="STRING" id="1477437.SAMN05444682_110215"/>
<dbReference type="InterPro" id="IPR036890">
    <property type="entry name" value="HATPase_C_sf"/>
</dbReference>
<evidence type="ECO:0000313" key="10">
    <source>
        <dbReference type="EMBL" id="SFJ52416.1"/>
    </source>
</evidence>
<evidence type="ECO:0000256" key="8">
    <source>
        <dbReference type="ARBA" id="ARBA00023012"/>
    </source>
</evidence>
<evidence type="ECO:0000256" key="6">
    <source>
        <dbReference type="ARBA" id="ARBA00022777"/>
    </source>
</evidence>
<keyword evidence="7" id="KW-0067">ATP-binding</keyword>
<dbReference type="PANTHER" id="PTHR24421:SF10">
    <property type="entry name" value="NITRATE_NITRITE SENSOR PROTEIN NARQ"/>
    <property type="match status" value="1"/>
</dbReference>
<dbReference type="EC" id="2.7.13.3" evidence="2"/>
<dbReference type="SUPFAM" id="SSF63829">
    <property type="entry name" value="Calcium-dependent phosphotriesterase"/>
    <property type="match status" value="1"/>
</dbReference>
<dbReference type="GO" id="GO:0005524">
    <property type="term" value="F:ATP binding"/>
    <property type="evidence" value="ECO:0007669"/>
    <property type="project" value="UniProtKB-KW"/>
</dbReference>
<dbReference type="InterPro" id="IPR011047">
    <property type="entry name" value="Quinoprotein_ADH-like_sf"/>
</dbReference>
<keyword evidence="5" id="KW-0547">Nucleotide-binding</keyword>
<dbReference type="Gene3D" id="2.130.10.10">
    <property type="entry name" value="YVTN repeat-like/Quinoprotein amine dehydrogenase"/>
    <property type="match status" value="3"/>
</dbReference>
<dbReference type="AlphaFoldDB" id="A0A1I3S4I8"/>
<reference evidence="10 11" key="1">
    <citation type="submission" date="2016-10" db="EMBL/GenBank/DDBJ databases">
        <authorList>
            <person name="de Groot N.N."/>
        </authorList>
    </citation>
    <scope>NUCLEOTIDE SEQUENCE [LARGE SCALE GENOMIC DNA]</scope>
    <source>
        <strain evidence="10 11">RK1</strain>
    </source>
</reference>
<dbReference type="InterPro" id="IPR050482">
    <property type="entry name" value="Sensor_HK_TwoCompSys"/>
</dbReference>
<dbReference type="SUPFAM" id="SSF55874">
    <property type="entry name" value="ATPase domain of HSP90 chaperone/DNA topoisomerase II/histidine kinase"/>
    <property type="match status" value="1"/>
</dbReference>
<dbReference type="InterPro" id="IPR011712">
    <property type="entry name" value="Sig_transdc_His_kin_sub3_dim/P"/>
</dbReference>
<dbReference type="EMBL" id="FOQO01000010">
    <property type="protein sequence ID" value="SFJ52416.1"/>
    <property type="molecule type" value="Genomic_DNA"/>
</dbReference>
<accession>A0A1I3S4I8</accession>
<dbReference type="GO" id="GO:0000155">
    <property type="term" value="F:phosphorelay sensor kinase activity"/>
    <property type="evidence" value="ECO:0007669"/>
    <property type="project" value="InterPro"/>
</dbReference>
<comment type="catalytic activity">
    <reaction evidence="1">
        <text>ATP + protein L-histidine = ADP + protein N-phospho-L-histidine.</text>
        <dbReference type="EC" id="2.7.13.3"/>
    </reaction>
</comment>
<evidence type="ECO:0000256" key="5">
    <source>
        <dbReference type="ARBA" id="ARBA00022741"/>
    </source>
</evidence>
<dbReference type="Proteomes" id="UP000198670">
    <property type="component" value="Unassembled WGS sequence"/>
</dbReference>
<keyword evidence="4" id="KW-0808">Transferase</keyword>
<protein>
    <recommendedName>
        <fullName evidence="2">histidine kinase</fullName>
        <ecNumber evidence="2">2.7.13.3</ecNumber>
    </recommendedName>
</protein>
<dbReference type="GO" id="GO:0016020">
    <property type="term" value="C:membrane"/>
    <property type="evidence" value="ECO:0007669"/>
    <property type="project" value="InterPro"/>
</dbReference>
<gene>
    <name evidence="10" type="ORF">SAMN05444682_110215</name>
</gene>
<dbReference type="RefSeq" id="WP_090629848.1">
    <property type="nucleotide sequence ID" value="NZ_FOQO01000010.1"/>
</dbReference>